<accession>N1ZLD3</accession>
<dbReference type="eggNOG" id="ENOG50304KP">
    <property type="taxonomic scope" value="Bacteria"/>
</dbReference>
<reference evidence="1 2" key="1">
    <citation type="journal article" date="2014" name="Genome Announc.">
        <title>Draft genome sequences of the altered schaedler flora, a defined bacterial community from gnotobiotic mice.</title>
        <authorList>
            <person name="Wannemuehler M.J."/>
            <person name="Overstreet A.M."/>
            <person name="Ward D.V."/>
            <person name="Phillips G.J."/>
        </authorList>
    </citation>
    <scope>NUCLEOTIDE SEQUENCE [LARGE SCALE GENOMIC DNA]</scope>
    <source>
        <strain evidence="1 2">ASF492</strain>
    </source>
</reference>
<sequence length="122" mass="14129">MSREKSEKDVRNVPITVRLNEEEHEKLKQCAAACGLTAAEFMRQLCKGNAPQPQPKTEFWELLNKLYEVHDVFKKCVPYYPTAAEICKEIEDFILELQQKTTLPQQFSVEELTEQGGGLIWR</sequence>
<dbReference type="EMBL" id="AQFT01000227">
    <property type="protein sequence ID" value="EMZ16681.1"/>
    <property type="molecule type" value="Genomic_DNA"/>
</dbReference>
<protein>
    <submittedName>
        <fullName evidence="1">Uncharacterized protein</fullName>
    </submittedName>
</protein>
<keyword evidence="2" id="KW-1185">Reference proteome</keyword>
<dbReference type="HOGENOM" id="CLU_2070053_0_0_9"/>
<dbReference type="AlphaFoldDB" id="N1ZLD3"/>
<dbReference type="Proteomes" id="UP000012589">
    <property type="component" value="Unassembled WGS sequence"/>
</dbReference>
<dbReference type="InterPro" id="IPR053842">
    <property type="entry name" value="NikA-like"/>
</dbReference>
<dbReference type="STRING" id="1235802.C823_06145"/>
<dbReference type="PATRIC" id="fig|1235802.3.peg.6497"/>
<evidence type="ECO:0000313" key="2">
    <source>
        <dbReference type="Proteomes" id="UP000012589"/>
    </source>
</evidence>
<evidence type="ECO:0000313" key="1">
    <source>
        <dbReference type="EMBL" id="EMZ16681.1"/>
    </source>
</evidence>
<dbReference type="Pfam" id="PF21983">
    <property type="entry name" value="NikA-like"/>
    <property type="match status" value="1"/>
</dbReference>
<organism evidence="1 2">
    <name type="scientific">Eubacterium plexicaudatum ASF492</name>
    <dbReference type="NCBI Taxonomy" id="1235802"/>
    <lineage>
        <taxon>Bacteria</taxon>
        <taxon>Bacillati</taxon>
        <taxon>Bacillota</taxon>
        <taxon>Clostridia</taxon>
        <taxon>Eubacteriales</taxon>
        <taxon>Eubacteriaceae</taxon>
        <taxon>Eubacterium</taxon>
    </lineage>
</organism>
<proteinExistence type="predicted"/>
<comment type="caution">
    <text evidence="1">The sequence shown here is derived from an EMBL/GenBank/DDBJ whole genome shotgun (WGS) entry which is preliminary data.</text>
</comment>
<gene>
    <name evidence="1" type="ORF">C823_06145</name>
</gene>
<dbReference type="OrthoDB" id="1766144at2"/>
<name>N1ZLD3_9FIRM</name>